<dbReference type="EMBL" id="BSDP01000001">
    <property type="protein sequence ID" value="GLI27552.1"/>
    <property type="molecule type" value="Genomic_DNA"/>
</dbReference>
<dbReference type="InterPro" id="IPR010920">
    <property type="entry name" value="LSM_dom_sf"/>
</dbReference>
<proteinExistence type="predicted"/>
<feature type="transmembrane region" description="Helical" evidence="2">
    <location>
        <begin position="58"/>
        <end position="79"/>
    </location>
</feature>
<evidence type="ECO:0000259" key="3">
    <source>
        <dbReference type="Pfam" id="PF00924"/>
    </source>
</evidence>
<feature type="transmembrane region" description="Helical" evidence="2">
    <location>
        <begin position="91"/>
        <end position="116"/>
    </location>
</feature>
<keyword evidence="2" id="KW-0472">Membrane</keyword>
<dbReference type="RefSeq" id="WP_281884177.1">
    <property type="nucleotide sequence ID" value="NZ_BSDP01000001.1"/>
</dbReference>
<dbReference type="AlphaFoldDB" id="A0A9W6CW19"/>
<feature type="domain" description="Mechanosensitive ion channel MscS" evidence="3">
    <location>
        <begin position="186"/>
        <end position="252"/>
    </location>
</feature>
<reference evidence="4" key="1">
    <citation type="submission" date="2022-12" db="EMBL/GenBank/DDBJ databases">
        <title>Reference genome sequencing for broad-spectrum identification of bacterial and archaeal isolates by mass spectrometry.</title>
        <authorList>
            <person name="Sekiguchi Y."/>
            <person name="Tourlousse D.M."/>
        </authorList>
    </citation>
    <scope>NUCLEOTIDE SEQUENCE</scope>
    <source>
        <strain evidence="4">14</strain>
    </source>
</reference>
<evidence type="ECO:0000313" key="5">
    <source>
        <dbReference type="Proteomes" id="UP001144396"/>
    </source>
</evidence>
<evidence type="ECO:0000256" key="1">
    <source>
        <dbReference type="SAM" id="MobiDB-lite"/>
    </source>
</evidence>
<dbReference type="GO" id="GO:0016020">
    <property type="term" value="C:membrane"/>
    <property type="evidence" value="ECO:0007669"/>
    <property type="project" value="InterPro"/>
</dbReference>
<evidence type="ECO:0000313" key="4">
    <source>
        <dbReference type="EMBL" id="GLI27552.1"/>
    </source>
</evidence>
<organism evidence="4 5">
    <name type="scientific">Agromyces rhizosphaerae</name>
    <dbReference type="NCBI Taxonomy" id="88374"/>
    <lineage>
        <taxon>Bacteria</taxon>
        <taxon>Bacillati</taxon>
        <taxon>Actinomycetota</taxon>
        <taxon>Actinomycetes</taxon>
        <taxon>Micrococcales</taxon>
        <taxon>Microbacteriaceae</taxon>
        <taxon>Agromyces</taxon>
    </lineage>
</organism>
<dbReference type="PANTHER" id="PTHR30566:SF25">
    <property type="entry name" value="INNER MEMBRANE PROTEIN"/>
    <property type="match status" value="1"/>
</dbReference>
<feature type="transmembrane region" description="Helical" evidence="2">
    <location>
        <begin position="16"/>
        <end position="37"/>
    </location>
</feature>
<feature type="region of interest" description="Disordered" evidence="1">
    <location>
        <begin position="432"/>
        <end position="452"/>
    </location>
</feature>
<gene>
    <name evidence="4" type="ORF">ARHIZOSPH14_17940</name>
</gene>
<keyword evidence="5" id="KW-1185">Reference proteome</keyword>
<dbReference type="InterPro" id="IPR006685">
    <property type="entry name" value="MscS_channel_2nd"/>
</dbReference>
<keyword evidence="2" id="KW-1133">Transmembrane helix</keyword>
<dbReference type="Proteomes" id="UP001144396">
    <property type="component" value="Unassembled WGS sequence"/>
</dbReference>
<dbReference type="SUPFAM" id="SSF50182">
    <property type="entry name" value="Sm-like ribonucleoproteins"/>
    <property type="match status" value="1"/>
</dbReference>
<feature type="transmembrane region" description="Helical" evidence="2">
    <location>
        <begin position="137"/>
        <end position="158"/>
    </location>
</feature>
<dbReference type="PANTHER" id="PTHR30566">
    <property type="entry name" value="YNAI-RELATED MECHANOSENSITIVE ION CHANNEL"/>
    <property type="match status" value="1"/>
</dbReference>
<comment type="caution">
    <text evidence="4">The sequence shown here is derived from an EMBL/GenBank/DDBJ whole genome shotgun (WGS) entry which is preliminary data.</text>
</comment>
<dbReference type="GO" id="GO:0055085">
    <property type="term" value="P:transmembrane transport"/>
    <property type="evidence" value="ECO:0007669"/>
    <property type="project" value="InterPro"/>
</dbReference>
<evidence type="ECO:0000256" key="2">
    <source>
        <dbReference type="SAM" id="Phobius"/>
    </source>
</evidence>
<protein>
    <submittedName>
        <fullName evidence="4">Mechanosensitive ion channel protein MscS</fullName>
    </submittedName>
</protein>
<accession>A0A9W6CW19</accession>
<dbReference type="Gene3D" id="1.10.287.1260">
    <property type="match status" value="1"/>
</dbReference>
<keyword evidence="2" id="KW-0812">Transmembrane</keyword>
<feature type="transmembrane region" description="Helical" evidence="2">
    <location>
        <begin position="164"/>
        <end position="187"/>
    </location>
</feature>
<name>A0A9W6CW19_9MICO</name>
<sequence>MEWLQSVFADFQWRSWIGLVLAVGLSIGASLVFSWLVQGGIRFVANRDDWPAMLARRLTLPLRVTVFLVGGFVALAVTMPEREWRAAAEHGLKIALIASVAWLLGSLVMFVADLSTARYPRDMDNRHVRRLHTQLQVFQRVAIVIIAVVAVGAILLTFPDVQTIGASMLASAGLASIVAGLALQSVLANLFAGMQLAVTGAIHVDDIVVVENEWGRIKRITLSYVVVEVWDSRTLVLPCTYFTTQPFENWTKEGNELLGTVDFDLDWRVSTTRMRERLEQITAHSELWDGRTSILQVLDAVGGLVRIRCVISAADAAKLYDLRCLVREKLVLWVQAENAAALPVQRFEYVDPEAPAPLVLTEPIAVVDRAVDAAEGMFSGSPEAEERAAVFTQTLDVEAVERELAHEFGYVGVDRERELVASTGAIHKVAGRGGEGVDFGSADGGSGGEGGR</sequence>
<dbReference type="Pfam" id="PF00924">
    <property type="entry name" value="MS_channel_2nd"/>
    <property type="match status" value="1"/>
</dbReference>